<dbReference type="Pfam" id="PF14504">
    <property type="entry name" value="CAP_assoc_N"/>
    <property type="match status" value="1"/>
</dbReference>
<dbReference type="Gene3D" id="3.40.33.10">
    <property type="entry name" value="CAP"/>
    <property type="match status" value="1"/>
</dbReference>
<evidence type="ECO:0000259" key="2">
    <source>
        <dbReference type="Pfam" id="PF14504"/>
    </source>
</evidence>
<protein>
    <recommendedName>
        <fullName evidence="5">SCP domain-containing protein</fullName>
    </recommendedName>
</protein>
<sequence length="360" mass="40462">MKAVIRIGVVILVIFLIGFYNGPSFQENEELENQPFNVDPDQRAEIPASDGLTRPKSGVSVYIGKAVDSLTETYGEPDRIDPGRNGLSWYIYNQENGYMQAAVKENEIKALYVMGAAFDSTPYHTGQSVQDIYRFTMINSEIVVEDEGRVYQLELSEQDLHTRLLVQFEDIYAQLMIDSVTGTLMGVYYLDKETLLDQQPYEGSIEGGPAADAEQVILEEVNQANERQIFDIVNFVRASQGLPELIWSDHVAEVARSFSLLRNQLSAEEDSTELPGLSDRLTELERKYKSAGENTASQYYLTPAVVHGWLNSEGHRETMLADTFTHTGAGVYGSYFTQDFVQYEETDEANSDQTSLQSDE</sequence>
<evidence type="ECO:0000259" key="1">
    <source>
        <dbReference type="Pfam" id="PF00188"/>
    </source>
</evidence>
<dbReference type="CDD" id="cd05379">
    <property type="entry name" value="CAP_bacterial"/>
    <property type="match status" value="1"/>
</dbReference>
<organism evidence="3 4">
    <name type="scientific">Jeotgalibacillus alimentarius</name>
    <dbReference type="NCBI Taxonomy" id="135826"/>
    <lineage>
        <taxon>Bacteria</taxon>
        <taxon>Bacillati</taxon>
        <taxon>Bacillota</taxon>
        <taxon>Bacilli</taxon>
        <taxon>Bacillales</taxon>
        <taxon>Caryophanaceae</taxon>
        <taxon>Jeotgalibacillus</taxon>
    </lineage>
</organism>
<dbReference type="OrthoDB" id="9783944at2"/>
<dbReference type="RefSeq" id="WP_052474044.1">
    <property type="nucleotide sequence ID" value="NZ_JXRQ01000017.1"/>
</dbReference>
<dbReference type="AlphaFoldDB" id="A0A0C2S8N6"/>
<name>A0A0C2S8N6_9BACL</name>
<dbReference type="InterPro" id="IPR035940">
    <property type="entry name" value="CAP_sf"/>
</dbReference>
<dbReference type="EMBL" id="JXRQ01000017">
    <property type="protein sequence ID" value="KIL50349.1"/>
    <property type="molecule type" value="Genomic_DNA"/>
</dbReference>
<reference evidence="3 4" key="1">
    <citation type="submission" date="2015-01" db="EMBL/GenBank/DDBJ databases">
        <title>Genome sequence of Jeotgalibacillus alimentarius.</title>
        <authorList>
            <person name="Goh K.M."/>
            <person name="Chan K.-G."/>
            <person name="Yaakop A.S."/>
            <person name="Ee R."/>
            <person name="Gan H.M."/>
            <person name="Chan C.S."/>
        </authorList>
    </citation>
    <scope>NUCLEOTIDE SEQUENCE [LARGE SCALE GENOMIC DNA]</scope>
    <source>
        <strain evidence="3 4">YKJ-13</strain>
    </source>
</reference>
<dbReference type="SUPFAM" id="SSF55797">
    <property type="entry name" value="PR-1-like"/>
    <property type="match status" value="1"/>
</dbReference>
<dbReference type="STRING" id="135826.KP77_17240"/>
<keyword evidence="4" id="KW-1185">Reference proteome</keyword>
<dbReference type="PANTHER" id="PTHR31157">
    <property type="entry name" value="SCP DOMAIN-CONTAINING PROTEIN"/>
    <property type="match status" value="1"/>
</dbReference>
<proteinExistence type="predicted"/>
<accession>A0A0C2S8N6</accession>
<feature type="domain" description="CAP-associated" evidence="2">
    <location>
        <begin position="63"/>
        <end position="201"/>
    </location>
</feature>
<gene>
    <name evidence="3" type="ORF">KP77_17240</name>
</gene>
<dbReference type="Pfam" id="PF00188">
    <property type="entry name" value="CAP"/>
    <property type="match status" value="1"/>
</dbReference>
<evidence type="ECO:0000313" key="3">
    <source>
        <dbReference type="EMBL" id="KIL50349.1"/>
    </source>
</evidence>
<dbReference type="PATRIC" id="fig|135826.4.peg.1719"/>
<evidence type="ECO:0008006" key="5">
    <source>
        <dbReference type="Google" id="ProtNLM"/>
    </source>
</evidence>
<comment type="caution">
    <text evidence="3">The sequence shown here is derived from an EMBL/GenBank/DDBJ whole genome shotgun (WGS) entry which is preliminary data.</text>
</comment>
<dbReference type="PANTHER" id="PTHR31157:SF26">
    <property type="entry name" value="SCP-LIKE EXTRACELLULAR PROTEIN"/>
    <property type="match status" value="1"/>
</dbReference>
<dbReference type="Proteomes" id="UP000031950">
    <property type="component" value="Unassembled WGS sequence"/>
</dbReference>
<feature type="domain" description="SCP" evidence="1">
    <location>
        <begin position="231"/>
        <end position="342"/>
    </location>
</feature>
<dbReference type="InterPro" id="IPR029410">
    <property type="entry name" value="CAP_assoc"/>
</dbReference>
<dbReference type="InterPro" id="IPR014044">
    <property type="entry name" value="CAP_dom"/>
</dbReference>
<evidence type="ECO:0000313" key="4">
    <source>
        <dbReference type="Proteomes" id="UP000031950"/>
    </source>
</evidence>